<dbReference type="OrthoDB" id="387216at2157"/>
<dbReference type="PATRIC" id="fig|795797.18.peg.1544"/>
<evidence type="ECO:0000313" key="2">
    <source>
        <dbReference type="EMBL" id="ADJ14939.1"/>
    </source>
</evidence>
<keyword evidence="1" id="KW-0812">Transmembrane</keyword>
<evidence type="ECO:0000313" key="3">
    <source>
        <dbReference type="EMBL" id="ELY35045.1"/>
    </source>
</evidence>
<keyword evidence="1" id="KW-0472">Membrane</keyword>
<organism evidence="2 4">
    <name type="scientific">Halalkalicoccus jeotgali (strain DSM 18796 / CECT 7217 / JCM 14584 / KCTC 4019 / B3)</name>
    <dbReference type="NCBI Taxonomy" id="795797"/>
    <lineage>
        <taxon>Archaea</taxon>
        <taxon>Methanobacteriati</taxon>
        <taxon>Methanobacteriota</taxon>
        <taxon>Stenosarchaea group</taxon>
        <taxon>Halobacteria</taxon>
        <taxon>Halobacteriales</taxon>
        <taxon>Halococcaceae</taxon>
        <taxon>Halalkalicoccus</taxon>
    </lineage>
</organism>
<dbReference type="AlphaFoldDB" id="D8J2I2"/>
<keyword evidence="5" id="KW-1185">Reference proteome</keyword>
<proteinExistence type="predicted"/>
<dbReference type="KEGG" id="hje:HacjB3_07770"/>
<feature type="transmembrane region" description="Helical" evidence="1">
    <location>
        <begin position="12"/>
        <end position="37"/>
    </location>
</feature>
<dbReference type="GeneID" id="9419355"/>
<dbReference type="HOGENOM" id="CLU_1232734_0_0_2"/>
<keyword evidence="1" id="KW-1133">Transmembrane helix</keyword>
<dbReference type="Proteomes" id="UP000000390">
    <property type="component" value="Chromosome"/>
</dbReference>
<gene>
    <name evidence="2" type="ordered locus">HacjB3_07770</name>
    <name evidence="3" type="ORF">C497_14952</name>
</gene>
<protein>
    <submittedName>
        <fullName evidence="2">Uncharacterized protein</fullName>
    </submittedName>
</protein>
<dbReference type="EMBL" id="AOHV01000038">
    <property type="protein sequence ID" value="ELY35045.1"/>
    <property type="molecule type" value="Genomic_DNA"/>
</dbReference>
<sequence length="224" mass="23071">MGDRFDARSRQATLYVALGAVGGFVTVLLVGFVLFAMEALSPVSALLGVALLAGPGLALWLVVRNSDQRPASDELHAIPLLQLVSLAERLDRRIAGLAFVLGALGQFVLVSVSPPVSLLALLAGLVAMWTLDPAPARGRRESGGRSAPETTLPAGPSGPFARALAVVVGSIFAVVGLALGWSFLARGLSAPTMEARFLTGLGIGSVTMLLFGGLFMALGLGIDR</sequence>
<feature type="transmembrane region" description="Helical" evidence="1">
    <location>
        <begin position="163"/>
        <end position="185"/>
    </location>
</feature>
<dbReference type="RefSeq" id="WP_008417719.1">
    <property type="nucleotide sequence ID" value="NC_014297.1"/>
</dbReference>
<evidence type="ECO:0000313" key="4">
    <source>
        <dbReference type="Proteomes" id="UP000000390"/>
    </source>
</evidence>
<feature type="transmembrane region" description="Helical" evidence="1">
    <location>
        <begin position="197"/>
        <end position="222"/>
    </location>
</feature>
<name>D8J2I2_HALJB</name>
<reference evidence="2 4" key="1">
    <citation type="journal article" date="2010" name="J. Bacteriol.">
        <title>Complete genome sequence of Halalkalicoccus jeotgali B3(T), an extremely halophilic archaeon.</title>
        <authorList>
            <person name="Roh S.W."/>
            <person name="Nam Y.D."/>
            <person name="Nam S.H."/>
            <person name="Choi S.H."/>
            <person name="Park H.S."/>
            <person name="Bae J.W."/>
        </authorList>
    </citation>
    <scope>NUCLEOTIDE SEQUENCE [LARGE SCALE GENOMIC DNA]</scope>
    <source>
        <strain evidence="2">B3</strain>
        <strain evidence="4">DSM 18796 / CECT 7217 / JCM 14584 / KCTC 4019 / B3</strain>
    </source>
</reference>
<dbReference type="EMBL" id="CP002062">
    <property type="protein sequence ID" value="ADJ14939.1"/>
    <property type="molecule type" value="Genomic_DNA"/>
</dbReference>
<evidence type="ECO:0000313" key="5">
    <source>
        <dbReference type="Proteomes" id="UP000011645"/>
    </source>
</evidence>
<feature type="transmembrane region" description="Helical" evidence="1">
    <location>
        <begin position="118"/>
        <end position="136"/>
    </location>
</feature>
<dbReference type="Proteomes" id="UP000011645">
    <property type="component" value="Unassembled WGS sequence"/>
</dbReference>
<accession>D8J2I2</accession>
<evidence type="ECO:0000256" key="1">
    <source>
        <dbReference type="SAM" id="Phobius"/>
    </source>
</evidence>
<feature type="transmembrane region" description="Helical" evidence="1">
    <location>
        <begin position="43"/>
        <end position="63"/>
    </location>
</feature>
<reference evidence="3 5" key="2">
    <citation type="journal article" date="2014" name="PLoS Genet.">
        <title>Phylogenetically driven sequencing of extremely halophilic archaea reveals strategies for static and dynamic osmo-response.</title>
        <authorList>
            <person name="Becker E.A."/>
            <person name="Seitzer P.M."/>
            <person name="Tritt A."/>
            <person name="Larsen D."/>
            <person name="Krusor M."/>
            <person name="Yao A.I."/>
            <person name="Wu D."/>
            <person name="Madern D."/>
            <person name="Eisen J.A."/>
            <person name="Darling A.E."/>
            <person name="Facciotti M.T."/>
        </authorList>
    </citation>
    <scope>NUCLEOTIDE SEQUENCE [LARGE SCALE GENOMIC DNA]</scope>
    <source>
        <strain evidence="3">B3</strain>
        <strain evidence="5">DSM 18796 / CECT 7217 / JCM 14584 / KCTC 4019 / B3</strain>
    </source>
</reference>